<feature type="domain" description="NAD(P)-binding" evidence="2">
    <location>
        <begin position="67"/>
        <end position="266"/>
    </location>
</feature>
<dbReference type="PANTHER" id="PTHR15020">
    <property type="entry name" value="FLAVIN REDUCTASE-RELATED"/>
    <property type="match status" value="1"/>
</dbReference>
<evidence type="ECO:0000313" key="3">
    <source>
        <dbReference type="EMBL" id="CAD9249113.1"/>
    </source>
</evidence>
<organism evidence="3">
    <name type="scientific">Phaeomonas parva</name>
    <dbReference type="NCBI Taxonomy" id="124430"/>
    <lineage>
        <taxon>Eukaryota</taxon>
        <taxon>Sar</taxon>
        <taxon>Stramenopiles</taxon>
        <taxon>Ochrophyta</taxon>
        <taxon>Pinguiophyceae</taxon>
        <taxon>Pinguiochrysidales</taxon>
        <taxon>Pinguiochrysidaceae</taxon>
        <taxon>Phaeomonas</taxon>
    </lineage>
</organism>
<dbReference type="EMBL" id="HBGJ01011916">
    <property type="protein sequence ID" value="CAD9249113.1"/>
    <property type="molecule type" value="Transcribed_RNA"/>
</dbReference>
<protein>
    <recommendedName>
        <fullName evidence="2">NAD(P)-binding domain-containing protein</fullName>
    </recommendedName>
</protein>
<feature type="signal peptide" evidence="1">
    <location>
        <begin position="1"/>
        <end position="18"/>
    </location>
</feature>
<dbReference type="Gene3D" id="3.40.50.720">
    <property type="entry name" value="NAD(P)-binding Rossmann-like Domain"/>
    <property type="match status" value="1"/>
</dbReference>
<dbReference type="AlphaFoldDB" id="A0A7S1XP27"/>
<feature type="chain" id="PRO_5031477715" description="NAD(P)-binding domain-containing protein" evidence="1">
    <location>
        <begin position="19"/>
        <end position="310"/>
    </location>
</feature>
<name>A0A7S1XP27_9STRA</name>
<evidence type="ECO:0000259" key="2">
    <source>
        <dbReference type="Pfam" id="PF13460"/>
    </source>
</evidence>
<dbReference type="SUPFAM" id="SSF51735">
    <property type="entry name" value="NAD(P)-binding Rossmann-fold domains"/>
    <property type="match status" value="1"/>
</dbReference>
<keyword evidence="1" id="KW-0732">Signal</keyword>
<evidence type="ECO:0000256" key="1">
    <source>
        <dbReference type="SAM" id="SignalP"/>
    </source>
</evidence>
<proteinExistence type="predicted"/>
<dbReference type="Pfam" id="PF13460">
    <property type="entry name" value="NAD_binding_10"/>
    <property type="match status" value="1"/>
</dbReference>
<accession>A0A7S1XP27</accession>
<dbReference type="PROSITE" id="PS51318">
    <property type="entry name" value="TAT"/>
    <property type="match status" value="1"/>
</dbReference>
<dbReference type="InterPro" id="IPR006311">
    <property type="entry name" value="TAT_signal"/>
</dbReference>
<sequence length="310" mass="31819">MTMRTTLLLSLLLAPAAAWRRAPVMAAGPSRREAIGTAAAGLGLGLGLGFVKPATAAAPAADVVILGASGRTGRAAAAYAVSKGMSVAAGTRSGKMPDGMDLGSAGSSVAADVKDYEQLLSAVRGAGAVIYAASASNKKDFKKADDARAVDYDGVVNAARACIDAGVPRLVVVSSGAVTRPDSPAYKFTNLFGKIMDYKIKGEDELRGLYAAKGDPKLTYTIVRPGGLTEEPLKGVKGIALNQGDEFIGRIGREDVAAVCVEAISQKSAANAIIEAYDRDTAQPLVKGAAPTRQRLGDTWDEMFAGVSAN</sequence>
<dbReference type="InterPro" id="IPR036291">
    <property type="entry name" value="NAD(P)-bd_dom_sf"/>
</dbReference>
<dbReference type="PANTHER" id="PTHR15020:SF11">
    <property type="entry name" value="OS06G0360300 PROTEIN"/>
    <property type="match status" value="1"/>
</dbReference>
<dbReference type="InterPro" id="IPR016040">
    <property type="entry name" value="NAD(P)-bd_dom"/>
</dbReference>
<gene>
    <name evidence="3" type="ORF">PPAR1163_LOCUS7473</name>
</gene>
<reference evidence="3" key="1">
    <citation type="submission" date="2021-01" db="EMBL/GenBank/DDBJ databases">
        <authorList>
            <person name="Corre E."/>
            <person name="Pelletier E."/>
            <person name="Niang G."/>
            <person name="Scheremetjew M."/>
            <person name="Finn R."/>
            <person name="Kale V."/>
            <person name="Holt S."/>
            <person name="Cochrane G."/>
            <person name="Meng A."/>
            <person name="Brown T."/>
            <person name="Cohen L."/>
        </authorList>
    </citation>
    <scope>NUCLEOTIDE SEQUENCE</scope>
    <source>
        <strain evidence="3">CCMP2877</strain>
    </source>
</reference>